<reference evidence="1 2" key="1">
    <citation type="journal article" date="2019" name="Sci. Rep.">
        <title>Orb-weaving spider Araneus ventricosus genome elucidates the spidroin gene catalogue.</title>
        <authorList>
            <person name="Kono N."/>
            <person name="Nakamura H."/>
            <person name="Ohtoshi R."/>
            <person name="Moran D.A.P."/>
            <person name="Shinohara A."/>
            <person name="Yoshida Y."/>
            <person name="Fujiwara M."/>
            <person name="Mori M."/>
            <person name="Tomita M."/>
            <person name="Arakawa K."/>
        </authorList>
    </citation>
    <scope>NUCLEOTIDE SEQUENCE [LARGE SCALE GENOMIC DNA]</scope>
</reference>
<dbReference type="AlphaFoldDB" id="A0A4Y2C3C8"/>
<accession>A0A4Y2C3C8</accession>
<organism evidence="1 2">
    <name type="scientific">Araneus ventricosus</name>
    <name type="common">Orbweaver spider</name>
    <name type="synonym">Epeira ventricosa</name>
    <dbReference type="NCBI Taxonomy" id="182803"/>
    <lineage>
        <taxon>Eukaryota</taxon>
        <taxon>Metazoa</taxon>
        <taxon>Ecdysozoa</taxon>
        <taxon>Arthropoda</taxon>
        <taxon>Chelicerata</taxon>
        <taxon>Arachnida</taxon>
        <taxon>Araneae</taxon>
        <taxon>Araneomorphae</taxon>
        <taxon>Entelegynae</taxon>
        <taxon>Araneoidea</taxon>
        <taxon>Araneidae</taxon>
        <taxon>Araneus</taxon>
    </lineage>
</organism>
<proteinExistence type="predicted"/>
<protein>
    <submittedName>
        <fullName evidence="1">Uncharacterized protein</fullName>
    </submittedName>
</protein>
<dbReference type="EMBL" id="BGPR01000138">
    <property type="protein sequence ID" value="GBL98257.1"/>
    <property type="molecule type" value="Genomic_DNA"/>
</dbReference>
<feature type="non-terminal residue" evidence="1">
    <location>
        <position position="53"/>
    </location>
</feature>
<gene>
    <name evidence="1" type="ORF">AVEN_174062_1</name>
</gene>
<comment type="caution">
    <text evidence="1">The sequence shown here is derived from an EMBL/GenBank/DDBJ whole genome shotgun (WGS) entry which is preliminary data.</text>
</comment>
<dbReference type="Proteomes" id="UP000499080">
    <property type="component" value="Unassembled WGS sequence"/>
</dbReference>
<sequence length="53" mass="5934">MKVLTLSSFHLQNHSFEVFIRPPRQPLVNTPQIKPPVSLEIAPQVPIHCACAC</sequence>
<evidence type="ECO:0000313" key="1">
    <source>
        <dbReference type="EMBL" id="GBL98257.1"/>
    </source>
</evidence>
<keyword evidence="2" id="KW-1185">Reference proteome</keyword>
<name>A0A4Y2C3C8_ARAVE</name>
<evidence type="ECO:0000313" key="2">
    <source>
        <dbReference type="Proteomes" id="UP000499080"/>
    </source>
</evidence>